<dbReference type="SUPFAM" id="SSF101898">
    <property type="entry name" value="NHL repeat"/>
    <property type="match status" value="1"/>
</dbReference>
<evidence type="ECO:0000313" key="2">
    <source>
        <dbReference type="EMBL" id="PUA33742.1"/>
    </source>
</evidence>
<comment type="caution">
    <text evidence="2">The sequence shown here is derived from an EMBL/GenBank/DDBJ whole genome shotgun (WGS) entry which is preliminary data.</text>
</comment>
<keyword evidence="1" id="KW-1133">Transmembrane helix</keyword>
<sequence length="457" mass="49761">MKAESALITALALFLLTTIQPAISVKLLGYYEFRLREDLPTHIAVEDQDRVWLSLPSRMEVVLFMPKTGEMFAISLPGLPSKILYYEGLVVVALGKAKSVAVIDARTFDVDTLKLKADVVDMYPTKDGIWLALPDVPQVVLFSPLERKVLREVSLNVAAGEGIMAESDGRLWVIDKSYRSLLTVDTASGSVKAYDVGNQTYLLAPAKGGGVWAVTVEGYLIRVTNDLKLAEKVALPAGTVVAPPLLSTDYGSLVYFCRPRNSVGEVFDGSVEEIRLGLMSPWHPTKGPDDTFWFIDITRNGIGVVTISRPPTIRSAWVEKLGDKAFRVFAEVEDREGDVKNVVAVVEQYVGGRLVLNSTFGMGMAQGRAYAGDGNVGIEEGIVKVKVLASDAVNNVAYSHAGNITVKDGVIVGIELKKGEGQGAGIQVYVLVSELLLLIPVVLAVLYVLRKRFYKRK</sequence>
<organism evidence="2 3">
    <name type="scientific">Candidatus Terraquivivens tikiterensis</name>
    <dbReference type="NCBI Taxonomy" id="1980982"/>
    <lineage>
        <taxon>Archaea</taxon>
        <taxon>Nitrososphaerota</taxon>
        <taxon>Candidatus Wolframiiraptoraceae</taxon>
        <taxon>Candidatus Terraquivivens</taxon>
    </lineage>
</organism>
<dbReference type="EMBL" id="NDWU01000004">
    <property type="protein sequence ID" value="PUA33742.1"/>
    <property type="molecule type" value="Genomic_DNA"/>
</dbReference>
<gene>
    <name evidence="2" type="ORF">B9J98_02015</name>
</gene>
<dbReference type="Gene3D" id="2.130.10.10">
    <property type="entry name" value="YVTN repeat-like/Quinoprotein amine dehydrogenase"/>
    <property type="match status" value="1"/>
</dbReference>
<evidence type="ECO:0000256" key="1">
    <source>
        <dbReference type="SAM" id="Phobius"/>
    </source>
</evidence>
<keyword evidence="1" id="KW-0472">Membrane</keyword>
<accession>A0A2R7YA50</accession>
<protein>
    <submittedName>
        <fullName evidence="2">Uncharacterized protein</fullName>
    </submittedName>
</protein>
<name>A0A2R7YA50_9ARCH</name>
<dbReference type="AlphaFoldDB" id="A0A2R7YA50"/>
<keyword evidence="1" id="KW-0812">Transmembrane</keyword>
<evidence type="ECO:0000313" key="3">
    <source>
        <dbReference type="Proteomes" id="UP000244066"/>
    </source>
</evidence>
<proteinExistence type="predicted"/>
<feature type="transmembrane region" description="Helical" evidence="1">
    <location>
        <begin position="428"/>
        <end position="449"/>
    </location>
</feature>
<dbReference type="Proteomes" id="UP000244066">
    <property type="component" value="Unassembled WGS sequence"/>
</dbReference>
<reference evidence="2 3" key="1">
    <citation type="submission" date="2017-04" db="EMBL/GenBank/DDBJ databases">
        <title>Draft Aigarchaeota genome from a New Zealand hot spring.</title>
        <authorList>
            <person name="Reysenbach A.-L."/>
            <person name="Donaho J.A."/>
            <person name="Gerhart J."/>
            <person name="Kelley J.F."/>
            <person name="Kouba K."/>
            <person name="Podar M."/>
            <person name="Stott M."/>
        </authorList>
    </citation>
    <scope>NUCLEOTIDE SEQUENCE [LARGE SCALE GENOMIC DNA]</scope>
    <source>
        <strain evidence="2">NZ13_MG1</strain>
    </source>
</reference>
<dbReference type="InterPro" id="IPR015943">
    <property type="entry name" value="WD40/YVTN_repeat-like_dom_sf"/>
</dbReference>